<reference evidence="2" key="1">
    <citation type="submission" date="2018-11" db="EMBL/GenBank/DDBJ databases">
        <authorList>
            <consortium name="Pathogen Informatics"/>
        </authorList>
    </citation>
    <scope>NUCLEOTIDE SEQUENCE</scope>
</reference>
<organism evidence="2 3">
    <name type="scientific">Protopolystoma xenopodis</name>
    <dbReference type="NCBI Taxonomy" id="117903"/>
    <lineage>
        <taxon>Eukaryota</taxon>
        <taxon>Metazoa</taxon>
        <taxon>Spiralia</taxon>
        <taxon>Lophotrochozoa</taxon>
        <taxon>Platyhelminthes</taxon>
        <taxon>Monogenea</taxon>
        <taxon>Polyopisthocotylea</taxon>
        <taxon>Polystomatidea</taxon>
        <taxon>Polystomatidae</taxon>
        <taxon>Protopolystoma</taxon>
    </lineage>
</organism>
<accession>A0A3S5AG13</accession>
<sequence>MKHLNHALNQQEDETQHTTRMGFEPTRAEHNGLAVHRLNHSATSSLVGLGYRSQTQRTSHHSAARPFDGKPPLFALDTGSKTQILGRISSLAKKNL</sequence>
<dbReference type="AlphaFoldDB" id="A0A3S5AG13"/>
<comment type="caution">
    <text evidence="2">The sequence shown here is derived from an EMBL/GenBank/DDBJ whole genome shotgun (WGS) entry which is preliminary data.</text>
</comment>
<evidence type="ECO:0000313" key="3">
    <source>
        <dbReference type="Proteomes" id="UP000784294"/>
    </source>
</evidence>
<dbReference type="OrthoDB" id="10069189at2759"/>
<feature type="region of interest" description="Disordered" evidence="1">
    <location>
        <begin position="1"/>
        <end position="28"/>
    </location>
</feature>
<proteinExistence type="predicted"/>
<gene>
    <name evidence="2" type="ORF">PXEA_LOCUS12923</name>
</gene>
<protein>
    <submittedName>
        <fullName evidence="2">Uncharacterized protein</fullName>
    </submittedName>
</protein>
<keyword evidence="3" id="KW-1185">Reference proteome</keyword>
<evidence type="ECO:0000313" key="2">
    <source>
        <dbReference type="EMBL" id="VEL19483.1"/>
    </source>
</evidence>
<dbReference type="EMBL" id="CAAALY010041756">
    <property type="protein sequence ID" value="VEL19483.1"/>
    <property type="molecule type" value="Genomic_DNA"/>
</dbReference>
<dbReference type="Proteomes" id="UP000784294">
    <property type="component" value="Unassembled WGS sequence"/>
</dbReference>
<feature type="region of interest" description="Disordered" evidence="1">
    <location>
        <begin position="52"/>
        <end position="72"/>
    </location>
</feature>
<evidence type="ECO:0000256" key="1">
    <source>
        <dbReference type="SAM" id="MobiDB-lite"/>
    </source>
</evidence>
<name>A0A3S5AG13_9PLAT</name>